<feature type="domain" description="Major facilitator superfamily (MFS) profile" evidence="7">
    <location>
        <begin position="1"/>
        <end position="451"/>
    </location>
</feature>
<dbReference type="PANTHER" id="PTHR23501">
    <property type="entry name" value="MAJOR FACILITATOR SUPERFAMILY"/>
    <property type="match status" value="1"/>
</dbReference>
<keyword evidence="9" id="KW-1185">Reference proteome</keyword>
<dbReference type="InterPro" id="IPR036259">
    <property type="entry name" value="MFS_trans_sf"/>
</dbReference>
<dbReference type="GO" id="GO:0022857">
    <property type="term" value="F:transmembrane transporter activity"/>
    <property type="evidence" value="ECO:0007669"/>
    <property type="project" value="InterPro"/>
</dbReference>
<evidence type="ECO:0000313" key="9">
    <source>
        <dbReference type="Proteomes" id="UP000011731"/>
    </source>
</evidence>
<keyword evidence="5 6" id="KW-0472">Membrane</keyword>
<evidence type="ECO:0000256" key="1">
    <source>
        <dbReference type="ARBA" id="ARBA00004651"/>
    </source>
</evidence>
<feature type="transmembrane region" description="Helical" evidence="6">
    <location>
        <begin position="297"/>
        <end position="315"/>
    </location>
</feature>
<comment type="caution">
    <text evidence="8">The sequence shown here is derived from an EMBL/GenBank/DDBJ whole genome shotgun (WGS) entry which is preliminary data.</text>
</comment>
<dbReference type="PATRIC" id="fig|1278076.4.peg.3241"/>
<comment type="subcellular location">
    <subcellularLocation>
        <location evidence="1">Cell membrane</location>
        <topology evidence="1">Multi-pass membrane protein</topology>
    </subcellularLocation>
</comment>
<protein>
    <submittedName>
        <fullName evidence="8">MFS transporter</fullName>
    </submittedName>
</protein>
<feature type="transmembrane region" description="Helical" evidence="6">
    <location>
        <begin position="89"/>
        <end position="109"/>
    </location>
</feature>
<dbReference type="Gene3D" id="1.20.1720.10">
    <property type="entry name" value="Multidrug resistance protein D"/>
    <property type="match status" value="1"/>
</dbReference>
<feature type="transmembrane region" description="Helical" evidence="6">
    <location>
        <begin position="64"/>
        <end position="83"/>
    </location>
</feature>
<evidence type="ECO:0000256" key="2">
    <source>
        <dbReference type="ARBA" id="ARBA00022448"/>
    </source>
</evidence>
<feature type="transmembrane region" description="Helical" evidence="6">
    <location>
        <begin position="250"/>
        <end position="277"/>
    </location>
</feature>
<dbReference type="PROSITE" id="PS50850">
    <property type="entry name" value="MFS"/>
    <property type="match status" value="1"/>
</dbReference>
<sequence>MLGIVLLIEAVTLAYLSANTALPSIAEHYGTTQTAWILTTYALSGAVTAPIFGKLADRHGKRRILLLVMFVSVIGSLICATAPTFGVLLAGRAFEGCLIASMFLSYSLIRDVYPPRTVPFAASISVTGAGILSIVLPTLVGFFLDGYGFRSVFVLSAIWVGLMIVVIGLTTDETPVRTPADIDTLGAVLLGAGLAGLLTAVSMGNGWGWTNSKTVGLFAGGAILLICYARSALHRTDPVFDVRLFQRRGFLFAAIVAGVCYGLGTVFQVCVALIGLTPDVLGGGYGLGLSATALSQITTPYAVSTAVAGISVGLCMRRFGPWNTARFGMAVLLVGALVMASRHDTFTELLISVMICGIGIGITSGSIPNLVIAISPVAEQGSISAAVQVFISGVGAIAPVLLFLVLGRSATVVPGGSQVYTDAAITVGLTGCAALAAIGVALTTTVLRPSQLLVVPKTS</sequence>
<evidence type="ECO:0000256" key="6">
    <source>
        <dbReference type="SAM" id="Phobius"/>
    </source>
</evidence>
<evidence type="ECO:0000313" key="8">
    <source>
        <dbReference type="EMBL" id="EME62893.1"/>
    </source>
</evidence>
<dbReference type="Pfam" id="PF07690">
    <property type="entry name" value="MFS_1"/>
    <property type="match status" value="1"/>
</dbReference>
<dbReference type="InterPro" id="IPR011701">
    <property type="entry name" value="MFS"/>
</dbReference>
<name>M2ZQ01_9NOCA</name>
<evidence type="ECO:0000259" key="7">
    <source>
        <dbReference type="PROSITE" id="PS50850"/>
    </source>
</evidence>
<feature type="transmembrane region" description="Helical" evidence="6">
    <location>
        <begin position="209"/>
        <end position="229"/>
    </location>
</feature>
<evidence type="ECO:0000256" key="4">
    <source>
        <dbReference type="ARBA" id="ARBA00022989"/>
    </source>
</evidence>
<reference evidence="8 9" key="1">
    <citation type="journal article" date="2013" name="Genome Announc.">
        <title>Draft Genome Sequence of Rhodococcus ruber Strain BKS 20-38.</title>
        <authorList>
            <person name="Bala M."/>
            <person name="Kumar S."/>
            <person name="Raghava G.P."/>
            <person name="Mayilraj S."/>
        </authorList>
    </citation>
    <scope>NUCLEOTIDE SEQUENCE [LARGE SCALE GENOMIC DNA]</scope>
    <source>
        <strain evidence="8 9">BKS 20-38</strain>
    </source>
</reference>
<feature type="transmembrane region" description="Helical" evidence="6">
    <location>
        <begin position="327"/>
        <end position="343"/>
    </location>
</feature>
<feature type="transmembrane region" description="Helical" evidence="6">
    <location>
        <begin position="182"/>
        <end position="203"/>
    </location>
</feature>
<dbReference type="SUPFAM" id="SSF103473">
    <property type="entry name" value="MFS general substrate transporter"/>
    <property type="match status" value="1"/>
</dbReference>
<feature type="transmembrane region" description="Helical" evidence="6">
    <location>
        <begin position="34"/>
        <end position="52"/>
    </location>
</feature>
<evidence type="ECO:0000256" key="3">
    <source>
        <dbReference type="ARBA" id="ARBA00022692"/>
    </source>
</evidence>
<accession>M2ZQ01</accession>
<organism evidence="8 9">
    <name type="scientific">Rhodococcus ruber BKS 20-38</name>
    <dbReference type="NCBI Taxonomy" id="1278076"/>
    <lineage>
        <taxon>Bacteria</taxon>
        <taxon>Bacillati</taxon>
        <taxon>Actinomycetota</taxon>
        <taxon>Actinomycetes</taxon>
        <taxon>Mycobacteriales</taxon>
        <taxon>Nocardiaceae</taxon>
        <taxon>Rhodococcus</taxon>
    </lineage>
</organism>
<proteinExistence type="predicted"/>
<dbReference type="InterPro" id="IPR020846">
    <property type="entry name" value="MFS_dom"/>
</dbReference>
<keyword evidence="4 6" id="KW-1133">Transmembrane helix</keyword>
<dbReference type="EMBL" id="AOEX01000048">
    <property type="protein sequence ID" value="EME62893.1"/>
    <property type="molecule type" value="Genomic_DNA"/>
</dbReference>
<feature type="transmembrane region" description="Helical" evidence="6">
    <location>
        <begin position="385"/>
        <end position="405"/>
    </location>
</feature>
<dbReference type="PANTHER" id="PTHR23501:SF197">
    <property type="entry name" value="COMD"/>
    <property type="match status" value="1"/>
</dbReference>
<feature type="transmembrane region" description="Helical" evidence="6">
    <location>
        <begin position="425"/>
        <end position="447"/>
    </location>
</feature>
<keyword evidence="3 6" id="KW-0812">Transmembrane</keyword>
<keyword evidence="2" id="KW-0813">Transport</keyword>
<dbReference type="Proteomes" id="UP000011731">
    <property type="component" value="Unassembled WGS sequence"/>
</dbReference>
<gene>
    <name evidence="8" type="ORF">G352_15665</name>
</gene>
<dbReference type="GO" id="GO:0005886">
    <property type="term" value="C:plasma membrane"/>
    <property type="evidence" value="ECO:0007669"/>
    <property type="project" value="UniProtKB-SubCell"/>
</dbReference>
<dbReference type="AlphaFoldDB" id="M2ZQ01"/>
<feature type="transmembrane region" description="Helical" evidence="6">
    <location>
        <begin position="121"/>
        <end position="143"/>
    </location>
</feature>
<evidence type="ECO:0000256" key="5">
    <source>
        <dbReference type="ARBA" id="ARBA00023136"/>
    </source>
</evidence>
<dbReference type="Gene3D" id="1.20.1250.20">
    <property type="entry name" value="MFS general substrate transporter like domains"/>
    <property type="match status" value="1"/>
</dbReference>
<feature type="transmembrane region" description="Helical" evidence="6">
    <location>
        <begin position="349"/>
        <end position="373"/>
    </location>
</feature>
<feature type="transmembrane region" description="Helical" evidence="6">
    <location>
        <begin position="149"/>
        <end position="170"/>
    </location>
</feature>